<proteinExistence type="predicted"/>
<sequence>MLAGVPCIALGVVVGSEKKDMFRDMAERQLKERYVSDLKASLKLAIPLLPRSEGLRCSVSRLTRSPAL</sequence>
<dbReference type="EMBL" id="BFEA01000361">
    <property type="protein sequence ID" value="GBG80942.1"/>
    <property type="molecule type" value="Genomic_DNA"/>
</dbReference>
<comment type="caution">
    <text evidence="1">The sequence shown here is derived from an EMBL/GenBank/DDBJ whole genome shotgun (WGS) entry which is preliminary data.</text>
</comment>
<dbReference type="Gramene" id="GBG80942">
    <property type="protein sequence ID" value="GBG80942"/>
    <property type="gene ID" value="CBR_g31498"/>
</dbReference>
<protein>
    <submittedName>
        <fullName evidence="1">Uncharacterized protein</fullName>
    </submittedName>
</protein>
<reference evidence="1 2" key="1">
    <citation type="journal article" date="2018" name="Cell">
        <title>The Chara Genome: Secondary Complexity and Implications for Plant Terrestrialization.</title>
        <authorList>
            <person name="Nishiyama T."/>
            <person name="Sakayama H."/>
            <person name="Vries J.D."/>
            <person name="Buschmann H."/>
            <person name="Saint-Marcoux D."/>
            <person name="Ullrich K.K."/>
            <person name="Haas F.B."/>
            <person name="Vanderstraeten L."/>
            <person name="Becker D."/>
            <person name="Lang D."/>
            <person name="Vosolsobe S."/>
            <person name="Rombauts S."/>
            <person name="Wilhelmsson P.K.I."/>
            <person name="Janitza P."/>
            <person name="Kern R."/>
            <person name="Heyl A."/>
            <person name="Rumpler F."/>
            <person name="Villalobos L.I.A.C."/>
            <person name="Clay J.M."/>
            <person name="Skokan R."/>
            <person name="Toyoda A."/>
            <person name="Suzuki Y."/>
            <person name="Kagoshima H."/>
            <person name="Schijlen E."/>
            <person name="Tajeshwar N."/>
            <person name="Catarino B."/>
            <person name="Hetherington A.J."/>
            <person name="Saltykova A."/>
            <person name="Bonnot C."/>
            <person name="Breuninger H."/>
            <person name="Symeonidi A."/>
            <person name="Radhakrishnan G.V."/>
            <person name="Van Nieuwerburgh F."/>
            <person name="Deforce D."/>
            <person name="Chang C."/>
            <person name="Karol K.G."/>
            <person name="Hedrich R."/>
            <person name="Ulvskov P."/>
            <person name="Glockner G."/>
            <person name="Delwiche C.F."/>
            <person name="Petrasek J."/>
            <person name="Van de Peer Y."/>
            <person name="Friml J."/>
            <person name="Beilby M."/>
            <person name="Dolan L."/>
            <person name="Kohara Y."/>
            <person name="Sugano S."/>
            <person name="Fujiyama A."/>
            <person name="Delaux P.-M."/>
            <person name="Quint M."/>
            <person name="TheiBen G."/>
            <person name="Hagemann M."/>
            <person name="Harholt J."/>
            <person name="Dunand C."/>
            <person name="Zachgo S."/>
            <person name="Langdale J."/>
            <person name="Maumus F."/>
            <person name="Straeten D.V.D."/>
            <person name="Gould S.B."/>
            <person name="Rensing S.A."/>
        </authorList>
    </citation>
    <scope>NUCLEOTIDE SEQUENCE [LARGE SCALE GENOMIC DNA]</scope>
    <source>
        <strain evidence="1 2">S276</strain>
    </source>
</reference>
<keyword evidence="2" id="KW-1185">Reference proteome</keyword>
<dbReference type="Proteomes" id="UP000265515">
    <property type="component" value="Unassembled WGS sequence"/>
</dbReference>
<name>A0A388LFH4_CHABU</name>
<accession>A0A388LFH4</accession>
<organism evidence="1 2">
    <name type="scientific">Chara braunii</name>
    <name type="common">Braun's stonewort</name>
    <dbReference type="NCBI Taxonomy" id="69332"/>
    <lineage>
        <taxon>Eukaryota</taxon>
        <taxon>Viridiplantae</taxon>
        <taxon>Streptophyta</taxon>
        <taxon>Charophyceae</taxon>
        <taxon>Charales</taxon>
        <taxon>Characeae</taxon>
        <taxon>Chara</taxon>
    </lineage>
</organism>
<evidence type="ECO:0000313" key="1">
    <source>
        <dbReference type="EMBL" id="GBG80942.1"/>
    </source>
</evidence>
<gene>
    <name evidence="1" type="ORF">CBR_g31498</name>
</gene>
<evidence type="ECO:0000313" key="2">
    <source>
        <dbReference type="Proteomes" id="UP000265515"/>
    </source>
</evidence>
<dbReference type="AlphaFoldDB" id="A0A388LFH4"/>